<accession>A0ACC2JWP7</accession>
<evidence type="ECO:0000313" key="1">
    <source>
        <dbReference type="EMBL" id="KAJ8131821.1"/>
    </source>
</evidence>
<keyword evidence="2" id="KW-1185">Reference proteome</keyword>
<protein>
    <submittedName>
        <fullName evidence="1">Uncharacterized protein</fullName>
    </submittedName>
</protein>
<evidence type="ECO:0000313" key="2">
    <source>
        <dbReference type="Proteomes" id="UP001153332"/>
    </source>
</evidence>
<proteinExistence type="predicted"/>
<dbReference type="EMBL" id="JAPUUL010000222">
    <property type="protein sequence ID" value="KAJ8131821.1"/>
    <property type="molecule type" value="Genomic_DNA"/>
</dbReference>
<name>A0ACC2JWP7_9PEZI</name>
<dbReference type="Proteomes" id="UP001153332">
    <property type="component" value="Unassembled WGS sequence"/>
</dbReference>
<sequence length="252" mass="28843">MEIYEMTDAWLGDYTRPIFDHTKVILRRGDDEYFYAKISQRILHEEEVDIGALEPVAIPTEHIWPLADPEFTRAPEPLPETCYLKRQPLCGYETGPNAYKYGNTILTEAKACEVLRKHPHPNIVRYLGCVVKDGRIRALAFDKHPLTLGQMMRDETPFDKDRCLNGVEAGVRHMHDLGLVHNDINPHNIMMDGNDPVIIDFDSCMPEGQRLRKGGSDGYSLDEPYSKKNNDLYSLSMLRQSVMEGKLYGELC</sequence>
<reference evidence="1" key="1">
    <citation type="submission" date="2022-12" db="EMBL/GenBank/DDBJ databases">
        <title>Genome Sequence of Lasiodiplodia mahajangana.</title>
        <authorList>
            <person name="Buettner E."/>
        </authorList>
    </citation>
    <scope>NUCLEOTIDE SEQUENCE</scope>
    <source>
        <strain evidence="1">VT137</strain>
    </source>
</reference>
<comment type="caution">
    <text evidence="1">The sequence shown here is derived from an EMBL/GenBank/DDBJ whole genome shotgun (WGS) entry which is preliminary data.</text>
</comment>
<gene>
    <name evidence="1" type="ORF">O1611_g1803</name>
</gene>
<organism evidence="1 2">
    <name type="scientific">Lasiodiplodia mahajangana</name>
    <dbReference type="NCBI Taxonomy" id="1108764"/>
    <lineage>
        <taxon>Eukaryota</taxon>
        <taxon>Fungi</taxon>
        <taxon>Dikarya</taxon>
        <taxon>Ascomycota</taxon>
        <taxon>Pezizomycotina</taxon>
        <taxon>Dothideomycetes</taxon>
        <taxon>Dothideomycetes incertae sedis</taxon>
        <taxon>Botryosphaeriales</taxon>
        <taxon>Botryosphaeriaceae</taxon>
        <taxon>Lasiodiplodia</taxon>
    </lineage>
</organism>